<dbReference type="SUPFAM" id="SSF55811">
    <property type="entry name" value="Nudix"/>
    <property type="match status" value="1"/>
</dbReference>
<dbReference type="EMBL" id="AMQN01003409">
    <property type="status" value="NOT_ANNOTATED_CDS"/>
    <property type="molecule type" value="Genomic_DNA"/>
</dbReference>
<dbReference type="Proteomes" id="UP000014760">
    <property type="component" value="Unassembled WGS sequence"/>
</dbReference>
<dbReference type="InterPro" id="IPR055295">
    <property type="entry name" value="NUDT22/NUDT9-like"/>
</dbReference>
<keyword evidence="2" id="KW-0479">Metal-binding</keyword>
<dbReference type="InterPro" id="IPR000086">
    <property type="entry name" value="NUDIX_hydrolase_dom"/>
</dbReference>
<dbReference type="GO" id="GO:0046872">
    <property type="term" value="F:metal ion binding"/>
    <property type="evidence" value="ECO:0007669"/>
    <property type="project" value="UniProtKB-KW"/>
</dbReference>
<comment type="cofactor">
    <cofactor evidence="1">
        <name>Mg(2+)</name>
        <dbReference type="ChEBI" id="CHEBI:18420"/>
    </cofactor>
</comment>
<evidence type="ECO:0000256" key="2">
    <source>
        <dbReference type="ARBA" id="ARBA00022723"/>
    </source>
</evidence>
<evidence type="ECO:0000313" key="7">
    <source>
        <dbReference type="EnsemblMetazoa" id="CapteP118678"/>
    </source>
</evidence>
<name>R7T5P2_CAPTE</name>
<dbReference type="OrthoDB" id="242473at2759"/>
<evidence type="ECO:0000256" key="4">
    <source>
        <dbReference type="ARBA" id="ARBA00022842"/>
    </source>
</evidence>
<dbReference type="EnsemblMetazoa" id="CapteT118678">
    <property type="protein sequence ID" value="CapteP118678"/>
    <property type="gene ID" value="CapteG118678"/>
</dbReference>
<organism evidence="6">
    <name type="scientific">Capitella teleta</name>
    <name type="common">Polychaete worm</name>
    <dbReference type="NCBI Taxonomy" id="283909"/>
    <lineage>
        <taxon>Eukaryota</taxon>
        <taxon>Metazoa</taxon>
        <taxon>Spiralia</taxon>
        <taxon>Lophotrochozoa</taxon>
        <taxon>Annelida</taxon>
        <taxon>Polychaeta</taxon>
        <taxon>Sedentaria</taxon>
        <taxon>Scolecida</taxon>
        <taxon>Capitellidae</taxon>
        <taxon>Capitella</taxon>
    </lineage>
</organism>
<accession>R7T5P2</accession>
<sequence length="294" mass="33045">MDPHVVLMYAVPKGQFVGRSQLKVRLSSDFNRRTLPSEYENTIDELWANRMQENPKLWNGTKFRIDSVEQQGNTPVFKLGLSDYKDFICTNWSPNARLYHDLGEKNYANPQAYMSDALGVGSLVETSDGFMILLRRSAHVGEAVGLWDIPGGHPEPQELVGKIPISEIALSVMPEEEVVDEIFNSTLREIADEVNVPIGSLTDPQLMGIARNTTSAGRPSSEYYVKCKLDSVEIRRLYKEGNQLEADETTSIMFVSMKDVLELQLHEIWQNMAPSAKGCVTLFQVALANKKKEC</sequence>
<dbReference type="EMBL" id="KB311733">
    <property type="protein sequence ID" value="ELT88699.1"/>
    <property type="molecule type" value="Genomic_DNA"/>
</dbReference>
<reference evidence="6 8" key="2">
    <citation type="journal article" date="2013" name="Nature">
        <title>Insights into bilaterian evolution from three spiralian genomes.</title>
        <authorList>
            <person name="Simakov O."/>
            <person name="Marletaz F."/>
            <person name="Cho S.J."/>
            <person name="Edsinger-Gonzales E."/>
            <person name="Havlak P."/>
            <person name="Hellsten U."/>
            <person name="Kuo D.H."/>
            <person name="Larsson T."/>
            <person name="Lv J."/>
            <person name="Arendt D."/>
            <person name="Savage R."/>
            <person name="Osoegawa K."/>
            <person name="de Jong P."/>
            <person name="Grimwood J."/>
            <person name="Chapman J.A."/>
            <person name="Shapiro H."/>
            <person name="Aerts A."/>
            <person name="Otillar R.P."/>
            <person name="Terry A.Y."/>
            <person name="Boore J.L."/>
            <person name="Grigoriev I.V."/>
            <person name="Lindberg D.R."/>
            <person name="Seaver E.C."/>
            <person name="Weisblat D.A."/>
            <person name="Putnam N.H."/>
            <person name="Rokhsar D.S."/>
        </authorList>
    </citation>
    <scope>NUCLEOTIDE SEQUENCE</scope>
    <source>
        <strain evidence="6 8">I ESC-2004</strain>
    </source>
</reference>
<dbReference type="InterPro" id="IPR015797">
    <property type="entry name" value="NUDIX_hydrolase-like_dom_sf"/>
</dbReference>
<keyword evidence="3" id="KW-0378">Hydrolase</keyword>
<feature type="domain" description="Nudix hydrolase" evidence="5">
    <location>
        <begin position="115"/>
        <end position="278"/>
    </location>
</feature>
<gene>
    <name evidence="6" type="ORF">CAPTEDRAFT_118678</name>
</gene>
<evidence type="ECO:0000313" key="8">
    <source>
        <dbReference type="Proteomes" id="UP000014760"/>
    </source>
</evidence>
<protein>
    <recommendedName>
        <fullName evidence="5">Nudix hydrolase domain-containing protein</fullName>
    </recommendedName>
</protein>
<proteinExistence type="predicted"/>
<evidence type="ECO:0000256" key="1">
    <source>
        <dbReference type="ARBA" id="ARBA00001946"/>
    </source>
</evidence>
<keyword evidence="8" id="KW-1185">Reference proteome</keyword>
<dbReference type="PANTHER" id="PTHR31835">
    <property type="entry name" value="URIDINE DIPHOSPHATE GLUCOSE PYROPHOSPHATASE"/>
    <property type="match status" value="1"/>
</dbReference>
<dbReference type="AlphaFoldDB" id="R7T5P2"/>
<reference evidence="7" key="3">
    <citation type="submission" date="2015-06" db="UniProtKB">
        <authorList>
            <consortium name="EnsemblMetazoa"/>
        </authorList>
    </citation>
    <scope>IDENTIFICATION</scope>
</reference>
<dbReference type="STRING" id="283909.R7T5P2"/>
<evidence type="ECO:0000313" key="6">
    <source>
        <dbReference type="EMBL" id="ELT88699.1"/>
    </source>
</evidence>
<keyword evidence="4" id="KW-0460">Magnesium</keyword>
<dbReference type="Gene3D" id="3.90.79.10">
    <property type="entry name" value="Nucleoside Triphosphate Pyrophosphohydrolase"/>
    <property type="match status" value="1"/>
</dbReference>
<evidence type="ECO:0000259" key="5">
    <source>
        <dbReference type="PROSITE" id="PS51462"/>
    </source>
</evidence>
<evidence type="ECO:0000256" key="3">
    <source>
        <dbReference type="ARBA" id="ARBA00022801"/>
    </source>
</evidence>
<dbReference type="HOGENOM" id="CLU_061819_1_0_1"/>
<dbReference type="PROSITE" id="PS51462">
    <property type="entry name" value="NUDIX"/>
    <property type="match status" value="1"/>
</dbReference>
<dbReference type="GO" id="GO:0052751">
    <property type="term" value="F:GDP-mannose hydrolase activity"/>
    <property type="evidence" value="ECO:0007669"/>
    <property type="project" value="TreeGrafter"/>
</dbReference>
<dbReference type="PANTHER" id="PTHR31835:SF1">
    <property type="entry name" value="URIDINE DIPHOSPHATE GLUCOSE PYROPHOSPHATASE NUDT22"/>
    <property type="match status" value="1"/>
</dbReference>
<reference evidence="8" key="1">
    <citation type="submission" date="2012-12" db="EMBL/GenBank/DDBJ databases">
        <authorList>
            <person name="Hellsten U."/>
            <person name="Grimwood J."/>
            <person name="Chapman J.A."/>
            <person name="Shapiro H."/>
            <person name="Aerts A."/>
            <person name="Otillar R.P."/>
            <person name="Terry A.Y."/>
            <person name="Boore J.L."/>
            <person name="Simakov O."/>
            <person name="Marletaz F."/>
            <person name="Cho S.-J."/>
            <person name="Edsinger-Gonzales E."/>
            <person name="Havlak P."/>
            <person name="Kuo D.-H."/>
            <person name="Larsson T."/>
            <person name="Lv J."/>
            <person name="Arendt D."/>
            <person name="Savage R."/>
            <person name="Osoegawa K."/>
            <person name="de Jong P."/>
            <person name="Lindberg D.R."/>
            <person name="Seaver E.C."/>
            <person name="Weisblat D.A."/>
            <person name="Putnam N.H."/>
            <person name="Grigoriev I.V."/>
            <person name="Rokhsar D.S."/>
        </authorList>
    </citation>
    <scope>NUCLEOTIDE SEQUENCE</scope>
    <source>
        <strain evidence="8">I ESC-2004</strain>
    </source>
</reference>
<dbReference type="OMA" id="TCYRDFI"/>